<dbReference type="Gene3D" id="2.180.10.10">
    <property type="entry name" value="RHS repeat-associated core"/>
    <property type="match status" value="1"/>
</dbReference>
<dbReference type="AlphaFoldDB" id="A0A0B7HH84"/>
<name>A0A0B7HH84_9FLAO</name>
<dbReference type="EMBL" id="CDOG01000023">
    <property type="protein sequence ID" value="CEN38620.1"/>
    <property type="molecule type" value="Genomic_DNA"/>
</dbReference>
<evidence type="ECO:0000313" key="2">
    <source>
        <dbReference type="Proteomes" id="UP000038083"/>
    </source>
</evidence>
<protein>
    <submittedName>
        <fullName evidence="1">Uncharacterized protein</fullName>
    </submittedName>
</protein>
<dbReference type="Proteomes" id="UP000038083">
    <property type="component" value="Unassembled WGS sequence"/>
</dbReference>
<dbReference type="PROSITE" id="PS51257">
    <property type="entry name" value="PROKAR_LIPOPROTEIN"/>
    <property type="match status" value="1"/>
</dbReference>
<accession>A0A0B7HH84</accession>
<dbReference type="RefSeq" id="WP_041996674.1">
    <property type="nucleotide sequence ID" value="NZ_CDOG01000023.1"/>
</dbReference>
<dbReference type="OrthoDB" id="1147959at2"/>
<proteinExistence type="predicted"/>
<sequence length="310" mass="35066">MKSNLFFVTLALAFVACDKKDGDNFSENKPLEVGGKIHKIHYEDIDDEFSGVKILSYEANKVILVNEEKSKEGNRKVVEELIFNEKGKPVSATVKENNLLSETYQATYNSNGDMIKLVEEEYSNSGILEYVKTTNYTYKEGKVSEQESVTTSKKVGGGNEKPYKKKIYFKFLENQRIEYSVEINANTGEYSPINELSHRSFQYDEKGNLIEELRVSGGELLGKTVYEYDDQINPLFSMNITFDNKGFGDAFKPTGIPVSKNNRIKSTSIGGSAPEMHESKFEYDAKGRPVKNEGYENANLTGRATFSYYE</sequence>
<evidence type="ECO:0000313" key="1">
    <source>
        <dbReference type="EMBL" id="CEN38620.1"/>
    </source>
</evidence>
<reference evidence="1 2" key="1">
    <citation type="submission" date="2015-01" db="EMBL/GenBank/DDBJ databases">
        <authorList>
            <person name="Xiang T."/>
            <person name="Song Y."/>
            <person name="Huang L."/>
            <person name="Wang B."/>
            <person name="Wu P."/>
        </authorList>
    </citation>
    <scope>NUCLEOTIDE SEQUENCE [LARGE SCALE GENOMIC DNA]</scope>
    <source>
        <strain evidence="1 2">Ccy74</strain>
    </source>
</reference>
<gene>
    <name evidence="1" type="ORF">CCYN74_30215</name>
</gene>
<organism evidence="1 2">
    <name type="scientific">Capnocytophaga cynodegmi</name>
    <dbReference type="NCBI Taxonomy" id="28189"/>
    <lineage>
        <taxon>Bacteria</taxon>
        <taxon>Pseudomonadati</taxon>
        <taxon>Bacteroidota</taxon>
        <taxon>Flavobacteriia</taxon>
        <taxon>Flavobacteriales</taxon>
        <taxon>Flavobacteriaceae</taxon>
        <taxon>Capnocytophaga</taxon>
    </lineage>
</organism>